<gene>
    <name evidence="5" type="ORF">GCM10007940_00070</name>
</gene>
<dbReference type="GO" id="GO:0008081">
    <property type="term" value="F:phosphoric diester hydrolase activity"/>
    <property type="evidence" value="ECO:0007669"/>
    <property type="project" value="InterPro"/>
</dbReference>
<dbReference type="Proteomes" id="UP001156666">
    <property type="component" value="Unassembled WGS sequence"/>
</dbReference>
<dbReference type="InterPro" id="IPR013320">
    <property type="entry name" value="ConA-like_dom_sf"/>
</dbReference>
<dbReference type="PROSITE" id="PS51762">
    <property type="entry name" value="GH16_2"/>
    <property type="match status" value="1"/>
</dbReference>
<evidence type="ECO:0000256" key="2">
    <source>
        <dbReference type="SAM" id="SignalP"/>
    </source>
</evidence>
<protein>
    <recommendedName>
        <fullName evidence="7">Licheninase</fullName>
    </recommendedName>
</protein>
<dbReference type="PANTHER" id="PTHR10963">
    <property type="entry name" value="GLYCOSYL HYDROLASE-RELATED"/>
    <property type="match status" value="1"/>
</dbReference>
<evidence type="ECO:0000259" key="3">
    <source>
        <dbReference type="PROSITE" id="PS51704"/>
    </source>
</evidence>
<reference evidence="5" key="2">
    <citation type="submission" date="2023-01" db="EMBL/GenBank/DDBJ databases">
        <title>Draft genome sequence of Portibacter lacus strain NBRC 108769.</title>
        <authorList>
            <person name="Sun Q."/>
            <person name="Mori K."/>
        </authorList>
    </citation>
    <scope>NUCLEOTIDE SEQUENCE</scope>
    <source>
        <strain evidence="5">NBRC 108769</strain>
    </source>
</reference>
<sequence length="520" mass="59986">MRYLILLALVLIKYCSFSPSSQEFEFANNEVVAHRGAWKDKGLPQNSIASLKHAIELRCTGSEFDVRMTADDVLIVTHDHDYNELVVEESTYEELAKHKLPNGEMLPTLEDYLKAGMSNNPATGLVCEIKPSGIKGRNSYITDKVLELVEEVKAEKYISSYISFSYEVVQRIEEINPSAKTMYLDGSKSPESLSNDGINGLDYHYSKFKQKPEWITNARLKNLDLNAWTVNKIEDIDWLLANDFDYITTDEPELVFERRQESPTSANWKLIWADEFNYKGKPDSTKWKHEIGFKRNKELQYYTNQPENSRVEDGTLIIEAHKEIIKNEAFISESDKSWKKNRPHSDYSSASLTTKDLAEWQYGRIDIRAKLPKGRGMWPAFWMLGKNCPEVGWPACGEIDIMEHVGYNPDSIFGTIHTKAYNHLKNTQKGKSIFIENPYDTFHDYSVIWTAESIDFLVNGKVYNHIENEHKTTDEWPFDQHFHLKVNVAVGGMWGGVKGIDENIFPNQMIIDYVRVFKKN</sequence>
<comment type="similarity">
    <text evidence="1">Belongs to the glycosyl hydrolase 16 family.</text>
</comment>
<dbReference type="InterPro" id="IPR000757">
    <property type="entry name" value="Beta-glucanase-like"/>
</dbReference>
<dbReference type="InterPro" id="IPR050546">
    <property type="entry name" value="Glycosyl_Hydrlase_16"/>
</dbReference>
<name>A0AA37SK06_9BACT</name>
<dbReference type="SUPFAM" id="SSF49899">
    <property type="entry name" value="Concanavalin A-like lectins/glucanases"/>
    <property type="match status" value="1"/>
</dbReference>
<accession>A0AA37SK06</accession>
<dbReference type="GO" id="GO:0004553">
    <property type="term" value="F:hydrolase activity, hydrolyzing O-glycosyl compounds"/>
    <property type="evidence" value="ECO:0007669"/>
    <property type="project" value="InterPro"/>
</dbReference>
<dbReference type="InterPro" id="IPR030395">
    <property type="entry name" value="GP_PDE_dom"/>
</dbReference>
<dbReference type="CDD" id="cd08023">
    <property type="entry name" value="GH16_laminarinase_like"/>
    <property type="match status" value="1"/>
</dbReference>
<feature type="chain" id="PRO_5041432788" description="Licheninase" evidence="2">
    <location>
        <begin position="22"/>
        <end position="520"/>
    </location>
</feature>
<dbReference type="RefSeq" id="WP_235292287.1">
    <property type="nucleotide sequence ID" value="NZ_BSOH01000001.1"/>
</dbReference>
<keyword evidence="6" id="KW-1185">Reference proteome</keyword>
<comment type="caution">
    <text evidence="5">The sequence shown here is derived from an EMBL/GenBank/DDBJ whole genome shotgun (WGS) entry which is preliminary data.</text>
</comment>
<feature type="signal peptide" evidence="2">
    <location>
        <begin position="1"/>
        <end position="21"/>
    </location>
</feature>
<organism evidence="5 6">
    <name type="scientific">Portibacter lacus</name>
    <dbReference type="NCBI Taxonomy" id="1099794"/>
    <lineage>
        <taxon>Bacteria</taxon>
        <taxon>Pseudomonadati</taxon>
        <taxon>Bacteroidota</taxon>
        <taxon>Saprospiria</taxon>
        <taxon>Saprospirales</taxon>
        <taxon>Haliscomenobacteraceae</taxon>
        <taxon>Portibacter</taxon>
    </lineage>
</organism>
<evidence type="ECO:0000259" key="4">
    <source>
        <dbReference type="PROSITE" id="PS51762"/>
    </source>
</evidence>
<dbReference type="AlphaFoldDB" id="A0AA37SK06"/>
<dbReference type="SUPFAM" id="SSF51695">
    <property type="entry name" value="PLC-like phosphodiesterases"/>
    <property type="match status" value="1"/>
</dbReference>
<feature type="domain" description="GP-PDE" evidence="3">
    <location>
        <begin position="29"/>
        <end position="259"/>
    </location>
</feature>
<dbReference type="Gene3D" id="2.60.120.200">
    <property type="match status" value="1"/>
</dbReference>
<evidence type="ECO:0000313" key="6">
    <source>
        <dbReference type="Proteomes" id="UP001156666"/>
    </source>
</evidence>
<dbReference type="InterPro" id="IPR017946">
    <property type="entry name" value="PLC-like_Pdiesterase_TIM-brl"/>
</dbReference>
<dbReference type="Pfam" id="PF00722">
    <property type="entry name" value="Glyco_hydro_16"/>
    <property type="match status" value="1"/>
</dbReference>
<dbReference type="GO" id="GO:0006629">
    <property type="term" value="P:lipid metabolic process"/>
    <property type="evidence" value="ECO:0007669"/>
    <property type="project" value="InterPro"/>
</dbReference>
<dbReference type="PANTHER" id="PTHR10963:SF55">
    <property type="entry name" value="GLYCOSIDE HYDROLASE FAMILY 16 PROTEIN"/>
    <property type="match status" value="1"/>
</dbReference>
<dbReference type="Gene3D" id="3.20.20.190">
    <property type="entry name" value="Phosphatidylinositol (PI) phosphodiesterase"/>
    <property type="match status" value="1"/>
</dbReference>
<dbReference type="EMBL" id="BSOH01000001">
    <property type="protein sequence ID" value="GLR15392.1"/>
    <property type="molecule type" value="Genomic_DNA"/>
</dbReference>
<evidence type="ECO:0000313" key="5">
    <source>
        <dbReference type="EMBL" id="GLR15392.1"/>
    </source>
</evidence>
<evidence type="ECO:0008006" key="7">
    <source>
        <dbReference type="Google" id="ProtNLM"/>
    </source>
</evidence>
<dbReference type="GO" id="GO:0005975">
    <property type="term" value="P:carbohydrate metabolic process"/>
    <property type="evidence" value="ECO:0007669"/>
    <property type="project" value="InterPro"/>
</dbReference>
<dbReference type="Pfam" id="PF03009">
    <property type="entry name" value="GDPD"/>
    <property type="match status" value="1"/>
</dbReference>
<reference evidence="5" key="1">
    <citation type="journal article" date="2014" name="Int. J. Syst. Evol. Microbiol.">
        <title>Complete genome sequence of Corynebacterium casei LMG S-19264T (=DSM 44701T), isolated from a smear-ripened cheese.</title>
        <authorList>
            <consortium name="US DOE Joint Genome Institute (JGI-PGF)"/>
            <person name="Walter F."/>
            <person name="Albersmeier A."/>
            <person name="Kalinowski J."/>
            <person name="Ruckert C."/>
        </authorList>
    </citation>
    <scope>NUCLEOTIDE SEQUENCE</scope>
    <source>
        <strain evidence="5">NBRC 108769</strain>
    </source>
</reference>
<feature type="domain" description="GH16" evidence="4">
    <location>
        <begin position="244"/>
        <end position="520"/>
    </location>
</feature>
<evidence type="ECO:0000256" key="1">
    <source>
        <dbReference type="ARBA" id="ARBA00006865"/>
    </source>
</evidence>
<keyword evidence="2" id="KW-0732">Signal</keyword>
<proteinExistence type="inferred from homology"/>
<dbReference type="PROSITE" id="PS51704">
    <property type="entry name" value="GP_PDE"/>
    <property type="match status" value="1"/>
</dbReference>